<keyword evidence="1" id="KW-1133">Transmembrane helix</keyword>
<name>A0A165PVP3_EXIGL</name>
<organism evidence="2 3">
    <name type="scientific">Exidia glandulosa HHB12029</name>
    <dbReference type="NCBI Taxonomy" id="1314781"/>
    <lineage>
        <taxon>Eukaryota</taxon>
        <taxon>Fungi</taxon>
        <taxon>Dikarya</taxon>
        <taxon>Basidiomycota</taxon>
        <taxon>Agaricomycotina</taxon>
        <taxon>Agaricomycetes</taxon>
        <taxon>Auriculariales</taxon>
        <taxon>Exidiaceae</taxon>
        <taxon>Exidia</taxon>
    </lineage>
</organism>
<sequence>MASESLCVQPSWFSATASGWCRPQLMMTSVDNVALLIIATVAALVLSTYLYERARRLRPGDIFS</sequence>
<dbReference type="InParanoid" id="A0A165PVP3"/>
<keyword evidence="1" id="KW-0472">Membrane</keyword>
<evidence type="ECO:0000256" key="1">
    <source>
        <dbReference type="SAM" id="Phobius"/>
    </source>
</evidence>
<dbReference type="Proteomes" id="UP000077266">
    <property type="component" value="Unassembled WGS sequence"/>
</dbReference>
<dbReference type="AlphaFoldDB" id="A0A165PVP3"/>
<proteinExistence type="predicted"/>
<keyword evidence="1" id="KW-0812">Transmembrane</keyword>
<feature type="transmembrane region" description="Helical" evidence="1">
    <location>
        <begin position="33"/>
        <end position="51"/>
    </location>
</feature>
<accession>A0A165PVP3</accession>
<gene>
    <name evidence="2" type="ORF">EXIGLDRAFT_759835</name>
</gene>
<dbReference type="EMBL" id="KV425887">
    <property type="protein sequence ID" value="KZW02728.1"/>
    <property type="molecule type" value="Genomic_DNA"/>
</dbReference>
<reference evidence="2 3" key="1">
    <citation type="journal article" date="2016" name="Mol. Biol. Evol.">
        <title>Comparative Genomics of Early-Diverging Mushroom-Forming Fungi Provides Insights into the Origins of Lignocellulose Decay Capabilities.</title>
        <authorList>
            <person name="Nagy L.G."/>
            <person name="Riley R."/>
            <person name="Tritt A."/>
            <person name="Adam C."/>
            <person name="Daum C."/>
            <person name="Floudas D."/>
            <person name="Sun H."/>
            <person name="Yadav J.S."/>
            <person name="Pangilinan J."/>
            <person name="Larsson K.H."/>
            <person name="Matsuura K."/>
            <person name="Barry K."/>
            <person name="Labutti K."/>
            <person name="Kuo R."/>
            <person name="Ohm R.A."/>
            <person name="Bhattacharya S.S."/>
            <person name="Shirouzu T."/>
            <person name="Yoshinaga Y."/>
            <person name="Martin F.M."/>
            <person name="Grigoriev I.V."/>
            <person name="Hibbett D.S."/>
        </authorList>
    </citation>
    <scope>NUCLEOTIDE SEQUENCE [LARGE SCALE GENOMIC DNA]</scope>
    <source>
        <strain evidence="2 3">HHB12029</strain>
    </source>
</reference>
<evidence type="ECO:0000313" key="3">
    <source>
        <dbReference type="Proteomes" id="UP000077266"/>
    </source>
</evidence>
<protein>
    <submittedName>
        <fullName evidence="2">Uncharacterized protein</fullName>
    </submittedName>
</protein>
<evidence type="ECO:0000313" key="2">
    <source>
        <dbReference type="EMBL" id="KZW02728.1"/>
    </source>
</evidence>
<keyword evidence="3" id="KW-1185">Reference proteome</keyword>